<keyword evidence="5" id="KW-1185">Reference proteome</keyword>
<dbReference type="OMA" id="LRASENW"/>
<dbReference type="GO" id="GO:0006623">
    <property type="term" value="P:protein targeting to vacuole"/>
    <property type="evidence" value="ECO:0007669"/>
    <property type="project" value="UniProtKB-UniRule"/>
</dbReference>
<comment type="similarity">
    <text evidence="1">Belongs to the MON1/SAND family.</text>
</comment>
<dbReference type="PANTHER" id="PTHR13027">
    <property type="entry name" value="SAND PROTEIN-RELATED"/>
    <property type="match status" value="1"/>
</dbReference>
<dbReference type="STRING" id="75743.A0A401QEW2"/>
<comment type="function">
    <text evidence="1">Plays an important role in membrane trafficking through the secretory apparatus.</text>
</comment>
<proteinExistence type="inferred from homology"/>
<dbReference type="GO" id="GO:0035658">
    <property type="term" value="C:Mon1-Ccz1 complex"/>
    <property type="evidence" value="ECO:0007669"/>
    <property type="project" value="TreeGrafter"/>
</dbReference>
<dbReference type="OrthoDB" id="272411at2759"/>
<feature type="domain" description="FUZ/MON1/HPS1 first Longin" evidence="2">
    <location>
        <begin position="1"/>
        <end position="73"/>
    </location>
</feature>
<reference evidence="4 5" key="1">
    <citation type="journal article" date="2018" name="Nat. Ecol. Evol.">
        <title>Shark genomes provide insights into elasmobranch evolution and the origin of vertebrates.</title>
        <authorList>
            <person name="Hara Y"/>
            <person name="Yamaguchi K"/>
            <person name="Onimaru K"/>
            <person name="Kadota M"/>
            <person name="Koyanagi M"/>
            <person name="Keeley SD"/>
            <person name="Tatsumi K"/>
            <person name="Tanaka K"/>
            <person name="Motone F"/>
            <person name="Kageyama Y"/>
            <person name="Nozu R"/>
            <person name="Adachi N"/>
            <person name="Nishimura O"/>
            <person name="Nakagawa R"/>
            <person name="Tanegashima C"/>
            <person name="Kiyatake I"/>
            <person name="Matsumoto R"/>
            <person name="Murakumo K"/>
            <person name="Nishida K"/>
            <person name="Terakita A"/>
            <person name="Kuratani S"/>
            <person name="Sato K"/>
            <person name="Hyodo S Kuraku.S."/>
        </authorList>
    </citation>
    <scope>NUCLEOTIDE SEQUENCE [LARGE SCALE GENOMIC DNA]</scope>
</reference>
<dbReference type="Pfam" id="PF19037">
    <property type="entry name" value="Fuz_longin_2"/>
    <property type="match status" value="1"/>
</dbReference>
<dbReference type="AlphaFoldDB" id="A0A401QEW2"/>
<dbReference type="Proteomes" id="UP000288216">
    <property type="component" value="Unassembled WGS sequence"/>
</dbReference>
<evidence type="ECO:0000259" key="3">
    <source>
        <dbReference type="Pfam" id="PF19037"/>
    </source>
</evidence>
<protein>
    <recommendedName>
        <fullName evidence="1">Vacuolar fusion protein MON1 homolog</fullName>
    </recommendedName>
</protein>
<evidence type="ECO:0000259" key="2">
    <source>
        <dbReference type="Pfam" id="PF19036"/>
    </source>
</evidence>
<name>A0A401QEW2_SCYTO</name>
<evidence type="ECO:0000313" key="5">
    <source>
        <dbReference type="Proteomes" id="UP000288216"/>
    </source>
</evidence>
<dbReference type="InterPro" id="IPR043972">
    <property type="entry name" value="FUZ/MON1/HPS1_longin_1"/>
</dbReference>
<dbReference type="EMBL" id="BFAA01049929">
    <property type="protein sequence ID" value="GCB83911.1"/>
    <property type="molecule type" value="Genomic_DNA"/>
</dbReference>
<organism evidence="4 5">
    <name type="scientific">Scyliorhinus torazame</name>
    <name type="common">Cloudy catshark</name>
    <name type="synonym">Catulus torazame</name>
    <dbReference type="NCBI Taxonomy" id="75743"/>
    <lineage>
        <taxon>Eukaryota</taxon>
        <taxon>Metazoa</taxon>
        <taxon>Chordata</taxon>
        <taxon>Craniata</taxon>
        <taxon>Vertebrata</taxon>
        <taxon>Chondrichthyes</taxon>
        <taxon>Elasmobranchii</taxon>
        <taxon>Galeomorphii</taxon>
        <taxon>Galeoidea</taxon>
        <taxon>Carcharhiniformes</taxon>
        <taxon>Scyliorhinidae</taxon>
        <taxon>Scyliorhinus</taxon>
    </lineage>
</organism>
<dbReference type="InterPro" id="IPR004353">
    <property type="entry name" value="Mon1"/>
</dbReference>
<accession>A0A401QEW2</accession>
<feature type="non-terminal residue" evidence="4">
    <location>
        <position position="1"/>
    </location>
</feature>
<dbReference type="PANTHER" id="PTHR13027:SF13">
    <property type="entry name" value="VACUOLAR FUSION PROTEIN MON1 HOMOLOG B"/>
    <property type="match status" value="1"/>
</dbReference>
<evidence type="ECO:0000256" key="1">
    <source>
        <dbReference type="RuleBase" id="RU367048"/>
    </source>
</evidence>
<gene>
    <name evidence="4" type="ORF">scyTo_0024561</name>
</gene>
<dbReference type="Pfam" id="PF19036">
    <property type="entry name" value="Fuz_longin_1"/>
    <property type="match status" value="1"/>
</dbReference>
<comment type="caution">
    <text evidence="4">The sequence shown here is derived from an EMBL/GenBank/DDBJ whole genome shotgun (WGS) entry which is preliminary data.</text>
</comment>
<dbReference type="GO" id="GO:0016192">
    <property type="term" value="P:vesicle-mediated transport"/>
    <property type="evidence" value="ECO:0007669"/>
    <property type="project" value="InterPro"/>
</dbReference>
<dbReference type="PRINTS" id="PR01546">
    <property type="entry name" value="YEAST73DUF"/>
</dbReference>
<sequence>DYKVVFSQQGPLVLVSVSRSRQSEEQLRRELLYVYYQIISMLTQVTVTRIFERKKNYDLRRLLAGSEKILDNLLRHMDSDPSFLLGAVQCLPLAASLRDGVSQLLQKAVTPNLVFSILVAKGQLVAIVQERAVIDDSRLDPVDLHLLFNLLAGSSSFQAGEVWTPICLPRLYPDSYFYAYISYLDPACTLCLLLISTDKTAFYSVSACKRRIEEGLRAQGLLQAIDAALRSNAASTSHVGVSDLWHFMYKPLDIPDNHKQLTQYTR</sequence>
<feature type="domain" description="FUZ/MON1/HPS1 second Longin" evidence="3">
    <location>
        <begin position="112"/>
        <end position="212"/>
    </location>
</feature>
<dbReference type="InterPro" id="IPR043971">
    <property type="entry name" value="FUZ/MON1/HPS1_longin_2"/>
</dbReference>
<evidence type="ECO:0000313" key="4">
    <source>
        <dbReference type="EMBL" id="GCB83911.1"/>
    </source>
</evidence>